<gene>
    <name evidence="1" type="ORF">SAMN04487834_106713</name>
</gene>
<reference evidence="2" key="1">
    <citation type="submission" date="2016-10" db="EMBL/GenBank/DDBJ databases">
        <authorList>
            <person name="Varghese N."/>
        </authorList>
    </citation>
    <scope>NUCLEOTIDE SEQUENCE [LARGE SCALE GENOMIC DNA]</scope>
    <source>
        <strain evidence="2">DSM 20406</strain>
    </source>
</reference>
<name>A0A1H6WHR8_9FIRM</name>
<dbReference type="RefSeq" id="WP_074732668.1">
    <property type="nucleotide sequence ID" value="NZ_CACVPP010000058.1"/>
</dbReference>
<sequence>MWILKQEEARGNGRIFISRHNEHVKRSGIYDANNKVIGNLLADEIGNEYFVIVQIFIKLHVICRLMKTASEKIIFLLI</sequence>
<accession>A0A1H6WHR8</accession>
<dbReference type="EMBL" id="FNYK01000067">
    <property type="protein sequence ID" value="SEJ16571.1"/>
    <property type="molecule type" value="Genomic_DNA"/>
</dbReference>
<dbReference type="SUPFAM" id="SSF159501">
    <property type="entry name" value="EreA/ChaN-like"/>
    <property type="match status" value="1"/>
</dbReference>
<keyword evidence="2" id="KW-1185">Reference proteome</keyword>
<evidence type="ECO:0000313" key="1">
    <source>
        <dbReference type="EMBL" id="SEJ16571.1"/>
    </source>
</evidence>
<dbReference type="Gene3D" id="3.40.1660.10">
    <property type="entry name" value="EreA-like (biosynthetic domain)"/>
    <property type="match status" value="1"/>
</dbReference>
<dbReference type="AlphaFoldDB" id="A0A1H6WHR8"/>
<evidence type="ECO:0000313" key="2">
    <source>
        <dbReference type="Proteomes" id="UP000183028"/>
    </source>
</evidence>
<organism evidence="1 2">
    <name type="scientific">Sharpea azabuensis</name>
    <dbReference type="NCBI Taxonomy" id="322505"/>
    <lineage>
        <taxon>Bacteria</taxon>
        <taxon>Bacillati</taxon>
        <taxon>Bacillota</taxon>
        <taxon>Erysipelotrichia</taxon>
        <taxon>Erysipelotrichales</taxon>
        <taxon>Coprobacillaceae</taxon>
        <taxon>Sharpea</taxon>
    </lineage>
</organism>
<dbReference type="Proteomes" id="UP000183028">
    <property type="component" value="Unassembled WGS sequence"/>
</dbReference>
<protein>
    <submittedName>
        <fullName evidence="1">Erythromycin esterase</fullName>
    </submittedName>
</protein>
<proteinExistence type="predicted"/>